<gene>
    <name evidence="2" type="ORF">K8W17_06745</name>
</gene>
<accession>A0A921B4R5</accession>
<proteinExistence type="predicted"/>
<comment type="caution">
    <text evidence="2">The sequence shown here is derived from an EMBL/GenBank/DDBJ whole genome shotgun (WGS) entry which is preliminary data.</text>
</comment>
<dbReference type="AlphaFoldDB" id="A0A921B4R5"/>
<feature type="domain" description="DUF1858" evidence="1">
    <location>
        <begin position="5"/>
        <end position="63"/>
    </location>
</feature>
<dbReference type="Gene3D" id="1.10.3910.10">
    <property type="entry name" value="SP0561-like"/>
    <property type="match status" value="1"/>
</dbReference>
<evidence type="ECO:0000313" key="2">
    <source>
        <dbReference type="EMBL" id="HJE15759.1"/>
    </source>
</evidence>
<organism evidence="2 3">
    <name type="scientific">Lapidilactobacillus dextrinicus</name>
    <dbReference type="NCBI Taxonomy" id="51664"/>
    <lineage>
        <taxon>Bacteria</taxon>
        <taxon>Bacillati</taxon>
        <taxon>Bacillota</taxon>
        <taxon>Bacilli</taxon>
        <taxon>Lactobacillales</taxon>
        <taxon>Lactobacillaceae</taxon>
        <taxon>Lapidilactobacillus</taxon>
    </lineage>
</organism>
<dbReference type="InterPro" id="IPR038062">
    <property type="entry name" value="ScdA-like_N_sf"/>
</dbReference>
<dbReference type="Pfam" id="PF08984">
    <property type="entry name" value="DUF1858"/>
    <property type="match status" value="1"/>
</dbReference>
<dbReference type="EMBL" id="DYXY01000178">
    <property type="protein sequence ID" value="HJE15759.1"/>
    <property type="molecule type" value="Genomic_DNA"/>
</dbReference>
<dbReference type="InterPro" id="IPR015077">
    <property type="entry name" value="DUF1858"/>
</dbReference>
<reference evidence="2" key="1">
    <citation type="journal article" date="2021" name="PeerJ">
        <title>Extensive microbial diversity within the chicken gut microbiome revealed by metagenomics and culture.</title>
        <authorList>
            <person name="Gilroy R."/>
            <person name="Ravi A."/>
            <person name="Getino M."/>
            <person name="Pursley I."/>
            <person name="Horton D.L."/>
            <person name="Alikhan N.F."/>
            <person name="Baker D."/>
            <person name="Gharbi K."/>
            <person name="Hall N."/>
            <person name="Watson M."/>
            <person name="Adriaenssens E.M."/>
            <person name="Foster-Nyarko E."/>
            <person name="Jarju S."/>
            <person name="Secka A."/>
            <person name="Antonio M."/>
            <person name="Oren A."/>
            <person name="Chaudhuri R.R."/>
            <person name="La Ragione R."/>
            <person name="Hildebrand F."/>
            <person name="Pallen M.J."/>
        </authorList>
    </citation>
    <scope>NUCLEOTIDE SEQUENCE</scope>
    <source>
        <strain evidence="2">CHK173-2119</strain>
    </source>
</reference>
<name>A0A921B4R5_9LACO</name>
<evidence type="ECO:0000259" key="1">
    <source>
        <dbReference type="Pfam" id="PF08984"/>
    </source>
</evidence>
<sequence>MKKQISLDTTVYELVTAYPEIIPIMTTIGLDGVTNPALLQTAGRFMTLRKGAAMKNIPLEQLVVSLRTADFEVIDYD</sequence>
<evidence type="ECO:0000313" key="3">
    <source>
        <dbReference type="Proteomes" id="UP000774947"/>
    </source>
</evidence>
<dbReference type="Proteomes" id="UP000774947">
    <property type="component" value="Unassembled WGS sequence"/>
</dbReference>
<reference evidence="2" key="2">
    <citation type="submission" date="2021-09" db="EMBL/GenBank/DDBJ databases">
        <authorList>
            <person name="Gilroy R."/>
        </authorList>
    </citation>
    <scope>NUCLEOTIDE SEQUENCE</scope>
    <source>
        <strain evidence="2">CHK173-2119</strain>
    </source>
</reference>
<protein>
    <submittedName>
        <fullName evidence="2">DUF1858 domain-containing protein</fullName>
    </submittedName>
</protein>
<dbReference type="SUPFAM" id="SSF140683">
    <property type="entry name" value="SP0561-like"/>
    <property type="match status" value="1"/>
</dbReference>